<dbReference type="GeneID" id="83880355"/>
<evidence type="ECO:0000313" key="1">
    <source>
        <dbReference type="EMBL" id="CUJ90829.1"/>
    </source>
</evidence>
<gene>
    <name evidence="1" type="ORF">PH7735_01297</name>
</gene>
<accession>A0A0P1I5B9</accession>
<proteinExistence type="predicted"/>
<keyword evidence="2" id="KW-1185">Reference proteome</keyword>
<evidence type="ECO:0000313" key="2">
    <source>
        <dbReference type="Proteomes" id="UP000051870"/>
    </source>
</evidence>
<organism evidence="1 2">
    <name type="scientific">Shimia thalassica</name>
    <dbReference type="NCBI Taxonomy" id="1715693"/>
    <lineage>
        <taxon>Bacteria</taxon>
        <taxon>Pseudomonadati</taxon>
        <taxon>Pseudomonadota</taxon>
        <taxon>Alphaproteobacteria</taxon>
        <taxon>Rhodobacterales</taxon>
        <taxon>Roseobacteraceae</taxon>
    </lineage>
</organism>
<dbReference type="RefSeq" id="WP_058310440.1">
    <property type="nucleotide sequence ID" value="NZ_CYTW01000001.1"/>
</dbReference>
<dbReference type="Proteomes" id="UP000051870">
    <property type="component" value="Unassembled WGS sequence"/>
</dbReference>
<name>A0A0P1I5B9_9RHOB</name>
<reference evidence="2" key="1">
    <citation type="submission" date="2015-09" db="EMBL/GenBank/DDBJ databases">
        <authorList>
            <person name="Rodrigo-Torres Lidia"/>
            <person name="Arahal R.David."/>
        </authorList>
    </citation>
    <scope>NUCLEOTIDE SEQUENCE [LARGE SCALE GENOMIC DNA]</scope>
    <source>
        <strain evidence="2">CECT 7735</strain>
    </source>
</reference>
<sequence length="92" mass="10063">MTSSSETTKTHYICQTYVTTKAGRNGVEGLKIEKQLQYTSAAQARERAEREARADGCAGADAYEVEEDLNSGEVGPPNFLARIGNVPEFDDF</sequence>
<dbReference type="EMBL" id="CYTW01000001">
    <property type="protein sequence ID" value="CUJ90829.1"/>
    <property type="molecule type" value="Genomic_DNA"/>
</dbReference>
<protein>
    <submittedName>
        <fullName evidence="1">Uncharacterized protein</fullName>
    </submittedName>
</protein>
<dbReference type="AlphaFoldDB" id="A0A0P1I5B9"/>